<dbReference type="PANTHER" id="PTHR35832">
    <property type="entry name" value="OS12G0248400 PROTEIN-RELATED"/>
    <property type="match status" value="1"/>
</dbReference>
<dbReference type="AlphaFoldDB" id="A0AAD8T9A0"/>
<dbReference type="InterPro" id="IPR059179">
    <property type="entry name" value="MLKL-like_MCAfunc"/>
</dbReference>
<name>A0AAD8T9A0_LOLMU</name>
<dbReference type="InterPro" id="IPR008700">
    <property type="entry name" value="TypeIII_avirulence_cleave"/>
</dbReference>
<dbReference type="Pfam" id="PF05627">
    <property type="entry name" value="AvrRpt-cleavage"/>
    <property type="match status" value="1"/>
</dbReference>
<evidence type="ECO:0000313" key="4">
    <source>
        <dbReference type="Proteomes" id="UP001231189"/>
    </source>
</evidence>
<reference evidence="3" key="1">
    <citation type="submission" date="2023-07" db="EMBL/GenBank/DDBJ databases">
        <title>A chromosome-level genome assembly of Lolium multiflorum.</title>
        <authorList>
            <person name="Chen Y."/>
            <person name="Copetti D."/>
            <person name="Kolliker R."/>
            <person name="Studer B."/>
        </authorList>
    </citation>
    <scope>NUCLEOTIDE SEQUENCE</scope>
    <source>
        <strain evidence="3">02402/16</strain>
        <tissue evidence="3">Leaf</tissue>
    </source>
</reference>
<gene>
    <name evidence="3" type="ORF">QYE76_039094</name>
</gene>
<sequence length="362" mass="40257">MVDAVGGVAKIVGVALKIKEAANMVHQNKKDCRHIKSRVDILNRTLSHHVNNDELMADSAVMAALEALEGMLAEALVVVIECQEKRNIICVYYSAGNLSRKLSKVEQRISYLSSDAMLTIMSYQLLRKSQEGAPHPPPQMDSQYTLKPMQPPSQPEKMSKENQDKANKKVETQTSLMSKEKQDDANKKDQTQASRIPKFGAWDVADTDRADGFTTIFNKIRDERTTAPRLSPHAGPRAKRVCQPRSLVNRISEVARSIKEAAETVLQNSDDCVEIAKRVNKVSILLPQLEDTKMADEPAMRGALEKLLVTFRRTHTLVIACQRRGLGIVWLSTLPGRLSTQLHEVLDEIASNIANMTAIVLA</sequence>
<dbReference type="Gene3D" id="1.20.930.20">
    <property type="entry name" value="Adaptor protein Cbl, N-terminal domain"/>
    <property type="match status" value="2"/>
</dbReference>
<feature type="domain" description="RIN4 pathogenic type III effector avirulence factor Avr cleavage site" evidence="2">
    <location>
        <begin position="193"/>
        <end position="224"/>
    </location>
</feature>
<dbReference type="CDD" id="cd21037">
    <property type="entry name" value="MLKL_NTD"/>
    <property type="match status" value="2"/>
</dbReference>
<comment type="caution">
    <text evidence="3">The sequence shown here is derived from an EMBL/GenBank/DDBJ whole genome shotgun (WGS) entry which is preliminary data.</text>
</comment>
<feature type="compositionally biased region" description="Basic and acidic residues" evidence="1">
    <location>
        <begin position="157"/>
        <end position="171"/>
    </location>
</feature>
<organism evidence="3 4">
    <name type="scientific">Lolium multiflorum</name>
    <name type="common">Italian ryegrass</name>
    <name type="synonym">Lolium perenne subsp. multiflorum</name>
    <dbReference type="NCBI Taxonomy" id="4521"/>
    <lineage>
        <taxon>Eukaryota</taxon>
        <taxon>Viridiplantae</taxon>
        <taxon>Streptophyta</taxon>
        <taxon>Embryophyta</taxon>
        <taxon>Tracheophyta</taxon>
        <taxon>Spermatophyta</taxon>
        <taxon>Magnoliopsida</taxon>
        <taxon>Liliopsida</taxon>
        <taxon>Poales</taxon>
        <taxon>Poaceae</taxon>
        <taxon>BOP clade</taxon>
        <taxon>Pooideae</taxon>
        <taxon>Poodae</taxon>
        <taxon>Poeae</taxon>
        <taxon>Poeae Chloroplast Group 2 (Poeae type)</taxon>
        <taxon>Loliodinae</taxon>
        <taxon>Loliinae</taxon>
        <taxon>Lolium</taxon>
    </lineage>
</organism>
<keyword evidence="4" id="KW-1185">Reference proteome</keyword>
<dbReference type="GO" id="GO:0007166">
    <property type="term" value="P:cell surface receptor signaling pathway"/>
    <property type="evidence" value="ECO:0007669"/>
    <property type="project" value="InterPro"/>
</dbReference>
<proteinExistence type="predicted"/>
<feature type="region of interest" description="Disordered" evidence="1">
    <location>
        <begin position="130"/>
        <end position="194"/>
    </location>
</feature>
<dbReference type="Proteomes" id="UP001231189">
    <property type="component" value="Unassembled WGS sequence"/>
</dbReference>
<dbReference type="PANTHER" id="PTHR35832:SF17">
    <property type="match status" value="1"/>
</dbReference>
<evidence type="ECO:0000256" key="1">
    <source>
        <dbReference type="SAM" id="MobiDB-lite"/>
    </source>
</evidence>
<evidence type="ECO:0000259" key="2">
    <source>
        <dbReference type="Pfam" id="PF05627"/>
    </source>
</evidence>
<protein>
    <recommendedName>
        <fullName evidence="2">RIN4 pathogenic type III effector avirulence factor Avr cleavage site domain-containing protein</fullName>
    </recommendedName>
</protein>
<feature type="compositionally biased region" description="Basic and acidic residues" evidence="1">
    <location>
        <begin position="178"/>
        <end position="190"/>
    </location>
</feature>
<evidence type="ECO:0000313" key="3">
    <source>
        <dbReference type="EMBL" id="KAK1678246.1"/>
    </source>
</evidence>
<accession>A0AAD8T9A0</accession>
<dbReference type="EMBL" id="JAUUTY010000002">
    <property type="protein sequence ID" value="KAK1678246.1"/>
    <property type="molecule type" value="Genomic_DNA"/>
</dbReference>
<dbReference type="InterPro" id="IPR036537">
    <property type="entry name" value="Adaptor_Cbl_N_dom_sf"/>
</dbReference>